<dbReference type="InterPro" id="IPR018108">
    <property type="entry name" value="MCP_transmembrane"/>
</dbReference>
<gene>
    <name evidence="10" type="ORF">OLC1_LOCUS16140</name>
</gene>
<dbReference type="InterPro" id="IPR050391">
    <property type="entry name" value="Mito_Metabolite_Transporter"/>
</dbReference>
<dbReference type="InterPro" id="IPR023395">
    <property type="entry name" value="MCP_dom_sf"/>
</dbReference>
<keyword evidence="3 9" id="KW-0813">Transport</keyword>
<comment type="similarity">
    <text evidence="2 9">Belongs to the mitochondrial carrier (TC 2.A.29) family.</text>
</comment>
<reference evidence="10" key="1">
    <citation type="submission" date="2023-03" db="EMBL/GenBank/DDBJ databases">
        <authorList>
            <person name="Julca I."/>
        </authorList>
    </citation>
    <scope>NUCLEOTIDE SEQUENCE</scope>
</reference>
<name>A0AAV1DM12_OLDCO</name>
<dbReference type="PROSITE" id="PS50920">
    <property type="entry name" value="SOLCAR"/>
    <property type="match status" value="3"/>
</dbReference>
<keyword evidence="7 8" id="KW-0472">Membrane</keyword>
<feature type="repeat" description="Solcar" evidence="8">
    <location>
        <begin position="203"/>
        <end position="291"/>
    </location>
</feature>
<evidence type="ECO:0000256" key="6">
    <source>
        <dbReference type="ARBA" id="ARBA00022989"/>
    </source>
</evidence>
<evidence type="ECO:0000256" key="5">
    <source>
        <dbReference type="ARBA" id="ARBA00022737"/>
    </source>
</evidence>
<dbReference type="EMBL" id="OX459122">
    <property type="protein sequence ID" value="CAI9107953.1"/>
    <property type="molecule type" value="Genomic_DNA"/>
</dbReference>
<dbReference type="SUPFAM" id="SSF103506">
    <property type="entry name" value="Mitochondrial carrier"/>
    <property type="match status" value="1"/>
</dbReference>
<evidence type="ECO:0000313" key="11">
    <source>
        <dbReference type="Proteomes" id="UP001161247"/>
    </source>
</evidence>
<evidence type="ECO:0000256" key="7">
    <source>
        <dbReference type="ARBA" id="ARBA00023136"/>
    </source>
</evidence>
<evidence type="ECO:0000256" key="4">
    <source>
        <dbReference type="ARBA" id="ARBA00022692"/>
    </source>
</evidence>
<organism evidence="10 11">
    <name type="scientific">Oldenlandia corymbosa var. corymbosa</name>
    <dbReference type="NCBI Taxonomy" id="529605"/>
    <lineage>
        <taxon>Eukaryota</taxon>
        <taxon>Viridiplantae</taxon>
        <taxon>Streptophyta</taxon>
        <taxon>Embryophyta</taxon>
        <taxon>Tracheophyta</taxon>
        <taxon>Spermatophyta</taxon>
        <taxon>Magnoliopsida</taxon>
        <taxon>eudicotyledons</taxon>
        <taxon>Gunneridae</taxon>
        <taxon>Pentapetalae</taxon>
        <taxon>asterids</taxon>
        <taxon>lamiids</taxon>
        <taxon>Gentianales</taxon>
        <taxon>Rubiaceae</taxon>
        <taxon>Rubioideae</taxon>
        <taxon>Spermacoceae</taxon>
        <taxon>Hedyotis-Oldenlandia complex</taxon>
        <taxon>Oldenlandia</taxon>
    </lineage>
</organism>
<dbReference type="Gene3D" id="1.50.40.10">
    <property type="entry name" value="Mitochondrial carrier domain"/>
    <property type="match status" value="1"/>
</dbReference>
<accession>A0AAV1DM12</accession>
<evidence type="ECO:0000256" key="3">
    <source>
        <dbReference type="ARBA" id="ARBA00022448"/>
    </source>
</evidence>
<keyword evidence="11" id="KW-1185">Reference proteome</keyword>
<evidence type="ECO:0000313" key="10">
    <source>
        <dbReference type="EMBL" id="CAI9107953.1"/>
    </source>
</evidence>
<feature type="repeat" description="Solcar" evidence="8">
    <location>
        <begin position="105"/>
        <end position="196"/>
    </location>
</feature>
<sequence length="295" mass="32358">MGEDTVKIQGRRSYGAPRYTRQVAADTLAAMVTHPLDTVKVRMQLGQGPNFQLVTRMIQNEGISSFYKGLSAGLLRQVTHSAVTRYSYNHVVRASYIADGGNEISPFYRMFFCSMIANTIGAVASNPAELAATRMQGDATLPSALRQNYKNVFHALYQAASKEGISALWRGAGPNALGMTAIRLGSNASLEGLKIFKHHIPRENRVLTGCLLFVVVPPACGKPFDYVKTQLQMMQPDANGRYPYSGALDCAKKTFKLGGPLKFYSGFSTYCFTLAPQSLLAYLIYEFAFKGVDMS</sequence>
<dbReference type="PANTHER" id="PTHR45618">
    <property type="entry name" value="MITOCHONDRIAL DICARBOXYLATE CARRIER-RELATED"/>
    <property type="match status" value="1"/>
</dbReference>
<evidence type="ECO:0000256" key="1">
    <source>
        <dbReference type="ARBA" id="ARBA00004141"/>
    </source>
</evidence>
<dbReference type="Pfam" id="PF00153">
    <property type="entry name" value="Mito_carr"/>
    <property type="match status" value="3"/>
</dbReference>
<feature type="repeat" description="Solcar" evidence="8">
    <location>
        <begin position="13"/>
        <end position="94"/>
    </location>
</feature>
<keyword evidence="6" id="KW-1133">Transmembrane helix</keyword>
<dbReference type="GO" id="GO:0016020">
    <property type="term" value="C:membrane"/>
    <property type="evidence" value="ECO:0007669"/>
    <property type="project" value="UniProtKB-SubCell"/>
</dbReference>
<keyword evidence="4 8" id="KW-0812">Transmembrane</keyword>
<keyword evidence="5" id="KW-0677">Repeat</keyword>
<dbReference type="AlphaFoldDB" id="A0AAV1DM12"/>
<proteinExistence type="inferred from homology"/>
<evidence type="ECO:0000256" key="9">
    <source>
        <dbReference type="RuleBase" id="RU000488"/>
    </source>
</evidence>
<comment type="subcellular location">
    <subcellularLocation>
        <location evidence="1">Membrane</location>
        <topology evidence="1">Multi-pass membrane protein</topology>
    </subcellularLocation>
</comment>
<dbReference type="Proteomes" id="UP001161247">
    <property type="component" value="Chromosome 5"/>
</dbReference>
<evidence type="ECO:0000256" key="8">
    <source>
        <dbReference type="PROSITE-ProRule" id="PRU00282"/>
    </source>
</evidence>
<protein>
    <submittedName>
        <fullName evidence="10">OLC1v1007449C1</fullName>
    </submittedName>
</protein>
<evidence type="ECO:0000256" key="2">
    <source>
        <dbReference type="ARBA" id="ARBA00006375"/>
    </source>
</evidence>